<dbReference type="InterPro" id="IPR029058">
    <property type="entry name" value="AB_hydrolase_fold"/>
</dbReference>
<evidence type="ECO:0000313" key="4">
    <source>
        <dbReference type="EMBL" id="QVL32491.1"/>
    </source>
</evidence>
<dbReference type="PANTHER" id="PTHR48081:SF13">
    <property type="entry name" value="ALPHA_BETA HYDROLASE"/>
    <property type="match status" value="1"/>
</dbReference>
<dbReference type="Gene3D" id="3.40.50.1820">
    <property type="entry name" value="alpha/beta hydrolase"/>
    <property type="match status" value="1"/>
</dbReference>
<dbReference type="AlphaFoldDB" id="A0A8E6B675"/>
<evidence type="ECO:0000256" key="1">
    <source>
        <dbReference type="ARBA" id="ARBA00022801"/>
    </source>
</evidence>
<organism evidence="4 5">
    <name type="scientific">Telmatocola sphagniphila</name>
    <dbReference type="NCBI Taxonomy" id="1123043"/>
    <lineage>
        <taxon>Bacteria</taxon>
        <taxon>Pseudomonadati</taxon>
        <taxon>Planctomycetota</taxon>
        <taxon>Planctomycetia</taxon>
        <taxon>Gemmatales</taxon>
        <taxon>Gemmataceae</taxon>
    </lineage>
</organism>
<accession>A0A8E6B675</accession>
<dbReference type="Proteomes" id="UP000676194">
    <property type="component" value="Chromosome"/>
</dbReference>
<evidence type="ECO:0000313" key="5">
    <source>
        <dbReference type="Proteomes" id="UP000676194"/>
    </source>
</evidence>
<dbReference type="InterPro" id="IPR050300">
    <property type="entry name" value="GDXG_lipolytic_enzyme"/>
</dbReference>
<feature type="signal peptide" evidence="2">
    <location>
        <begin position="1"/>
        <end position="20"/>
    </location>
</feature>
<dbReference type="EMBL" id="CP074694">
    <property type="protein sequence ID" value="QVL32491.1"/>
    <property type="molecule type" value="Genomic_DNA"/>
</dbReference>
<evidence type="ECO:0000256" key="2">
    <source>
        <dbReference type="SAM" id="SignalP"/>
    </source>
</evidence>
<keyword evidence="2" id="KW-0732">Signal</keyword>
<dbReference type="GO" id="GO:0016787">
    <property type="term" value="F:hydrolase activity"/>
    <property type="evidence" value="ECO:0007669"/>
    <property type="project" value="UniProtKB-KW"/>
</dbReference>
<dbReference type="Pfam" id="PF20434">
    <property type="entry name" value="BD-FAE"/>
    <property type="match status" value="1"/>
</dbReference>
<name>A0A8E6B675_9BACT</name>
<evidence type="ECO:0000259" key="3">
    <source>
        <dbReference type="Pfam" id="PF20434"/>
    </source>
</evidence>
<dbReference type="PANTHER" id="PTHR48081">
    <property type="entry name" value="AB HYDROLASE SUPERFAMILY PROTEIN C4A8.06C"/>
    <property type="match status" value="1"/>
</dbReference>
<feature type="chain" id="PRO_5034160594" evidence="2">
    <location>
        <begin position="21"/>
        <end position="295"/>
    </location>
</feature>
<dbReference type="KEGG" id="tsph:KIH39_00820"/>
<feature type="domain" description="BD-FAE-like" evidence="3">
    <location>
        <begin position="50"/>
        <end position="253"/>
    </location>
</feature>
<protein>
    <submittedName>
        <fullName evidence="4">Alpha/beta hydrolase</fullName>
    </submittedName>
</protein>
<gene>
    <name evidence="4" type="ORF">KIH39_00820</name>
</gene>
<sequence length="295" mass="31875">MSRYLITCCALALLNAFCSAQESSPKANASGREAKSEKNLAYGDHEREKLDLFLPPASAKPTPLVIWVHGGGWEAGSKEGNNPVNPLLKEGYAVACINYRYSKQAVFPAQIEDCKAAVRYLRGNATKFNLDKDHFGAIGASAGGHLVALLGTTGDVKELEGKVGKFPKESSRVQAVIDWFGPTDLEALTSPLLSNDNPISRLLGGSVKEKKDLARLANPISHITKDDAPFLILHGDQDPLVPVSQSELLYKALKRGGVPAELVVVPGVGHDARVLTPENSRKSKEFFDKYLKVSK</sequence>
<keyword evidence="1 4" id="KW-0378">Hydrolase</keyword>
<dbReference type="InterPro" id="IPR049492">
    <property type="entry name" value="BD-FAE-like_dom"/>
</dbReference>
<keyword evidence="5" id="KW-1185">Reference proteome</keyword>
<dbReference type="SUPFAM" id="SSF53474">
    <property type="entry name" value="alpha/beta-Hydrolases"/>
    <property type="match status" value="1"/>
</dbReference>
<dbReference type="RefSeq" id="WP_213497383.1">
    <property type="nucleotide sequence ID" value="NZ_CP074694.1"/>
</dbReference>
<reference evidence="4" key="1">
    <citation type="submission" date="2021-05" db="EMBL/GenBank/DDBJ databases">
        <title>Complete genome sequence of the cellulolytic planctomycete Telmatocola sphagniphila SP2T and characterization of the first cellulase from planctomycetes.</title>
        <authorList>
            <person name="Rakitin A.L."/>
            <person name="Beletsky A.V."/>
            <person name="Naumoff D.G."/>
            <person name="Kulichevskaya I.S."/>
            <person name="Mardanov A.V."/>
            <person name="Ravin N.V."/>
            <person name="Dedysh S.N."/>
        </authorList>
    </citation>
    <scope>NUCLEOTIDE SEQUENCE</scope>
    <source>
        <strain evidence="4">SP2T</strain>
    </source>
</reference>
<proteinExistence type="predicted"/>